<dbReference type="Gene3D" id="2.60.120.10">
    <property type="entry name" value="Jelly Rolls"/>
    <property type="match status" value="1"/>
</dbReference>
<evidence type="ECO:0000259" key="3">
    <source>
        <dbReference type="Pfam" id="PF07883"/>
    </source>
</evidence>
<dbReference type="Proteomes" id="UP000236290">
    <property type="component" value="Unassembled WGS sequence"/>
</dbReference>
<dbReference type="GO" id="GO:0051213">
    <property type="term" value="F:dioxygenase activity"/>
    <property type="evidence" value="ECO:0007669"/>
    <property type="project" value="UniProtKB-KW"/>
</dbReference>
<sequence>MFRPTPGWVSCAGDASERRKLSAASFIPDLKMTTRGRLATVVYQMERYKYKETENTSELINIVTQVASQQPAVDEKTREQQTNELLSQLQSTNTLPLWAQMAKLNPPAPNPTCIPHIWKYDEIKPYLLRAGELITEKQAERRVLMLVNPARDAPFTTDTVYAGLQLVMPNETAPAHRHTAFAMRFIIEGNGGFTAVHGRRIKMNRGDVILTPTWNWHDHGKDGSGPMIWLDGLDLPNFRHFPVHFVEHYDKPRYPAEDVDTDNSPIVFPWAKMQARLDAEDGNWVTKPYLKGDGSEVSKILGGSAERLNAGTSSPEIRETASSVYHIVEGSGHSVIDGKTFKWKKGDTFCIPAWNKYQHFASDESTVYLYRFDDKPMLRSLGFLRTEGVDVETLVSE</sequence>
<comment type="caution">
    <text evidence="4">The sequence shown here is derived from an EMBL/GenBank/DDBJ whole genome shotgun (WGS) entry which is preliminary data.</text>
</comment>
<feature type="domain" description="Cupin type-2" evidence="3">
    <location>
        <begin position="307"/>
        <end position="364"/>
    </location>
</feature>
<dbReference type="OrthoDB" id="2205143at2759"/>
<keyword evidence="2" id="KW-0560">Oxidoreductase</keyword>
<name>A0A2K0TR37_TRIHA</name>
<dbReference type="InterPro" id="IPR047183">
    <property type="entry name" value="GDO-like"/>
</dbReference>
<protein>
    <recommendedName>
        <fullName evidence="3">Cupin type-2 domain-containing protein</fullName>
    </recommendedName>
</protein>
<dbReference type="CDD" id="cd06992">
    <property type="entry name" value="cupin_GDO-like_C"/>
    <property type="match status" value="1"/>
</dbReference>
<proteinExistence type="predicted"/>
<keyword evidence="1" id="KW-0223">Dioxygenase</keyword>
<dbReference type="CDD" id="cd02216">
    <property type="entry name" value="cupin_GDO-like_N"/>
    <property type="match status" value="1"/>
</dbReference>
<dbReference type="InterPro" id="IPR014710">
    <property type="entry name" value="RmlC-like_jellyroll"/>
</dbReference>
<organism evidence="4 5">
    <name type="scientific">Trichoderma harzianum</name>
    <name type="common">Hypocrea lixii</name>
    <dbReference type="NCBI Taxonomy" id="5544"/>
    <lineage>
        <taxon>Eukaryota</taxon>
        <taxon>Fungi</taxon>
        <taxon>Dikarya</taxon>
        <taxon>Ascomycota</taxon>
        <taxon>Pezizomycotina</taxon>
        <taxon>Sordariomycetes</taxon>
        <taxon>Hypocreomycetidae</taxon>
        <taxon>Hypocreales</taxon>
        <taxon>Hypocreaceae</taxon>
        <taxon>Trichoderma</taxon>
    </lineage>
</organism>
<dbReference type="Pfam" id="PF07883">
    <property type="entry name" value="Cupin_2"/>
    <property type="match status" value="2"/>
</dbReference>
<dbReference type="InterPro" id="IPR013096">
    <property type="entry name" value="Cupin_2"/>
</dbReference>
<dbReference type="EMBL" id="MTYI01000252">
    <property type="protein sequence ID" value="PNP47976.1"/>
    <property type="molecule type" value="Genomic_DNA"/>
</dbReference>
<gene>
    <name evidence="4" type="ORF">THARTR1_10395</name>
</gene>
<evidence type="ECO:0000256" key="1">
    <source>
        <dbReference type="ARBA" id="ARBA00022964"/>
    </source>
</evidence>
<dbReference type="SUPFAM" id="SSF51182">
    <property type="entry name" value="RmlC-like cupins"/>
    <property type="match status" value="1"/>
</dbReference>
<evidence type="ECO:0000256" key="2">
    <source>
        <dbReference type="ARBA" id="ARBA00023002"/>
    </source>
</evidence>
<reference evidence="4 5" key="1">
    <citation type="submission" date="2017-02" db="EMBL/GenBank/DDBJ databases">
        <title>Genomes of Trichoderma spp. with biocontrol activity.</title>
        <authorList>
            <person name="Gardiner D."/>
            <person name="Kazan K."/>
            <person name="Vos C."/>
            <person name="Harvey P."/>
        </authorList>
    </citation>
    <scope>NUCLEOTIDE SEQUENCE [LARGE SCALE GENOMIC DNA]</scope>
    <source>
        <strain evidence="4 5">Tr1</strain>
    </source>
</reference>
<accession>A0A2K0TR37</accession>
<dbReference type="InterPro" id="IPR011051">
    <property type="entry name" value="RmlC_Cupin_sf"/>
</dbReference>
<dbReference type="AlphaFoldDB" id="A0A2K0TR37"/>
<evidence type="ECO:0000313" key="5">
    <source>
        <dbReference type="Proteomes" id="UP000236290"/>
    </source>
</evidence>
<dbReference type="PANTHER" id="PTHR41517">
    <property type="entry name" value="1,2-DIOXYGENASE PROTEIN-RELATED"/>
    <property type="match status" value="1"/>
</dbReference>
<evidence type="ECO:0000313" key="4">
    <source>
        <dbReference type="EMBL" id="PNP47976.1"/>
    </source>
</evidence>
<feature type="domain" description="Cupin type-2" evidence="3">
    <location>
        <begin position="164"/>
        <end position="231"/>
    </location>
</feature>
<dbReference type="PANTHER" id="PTHR41517:SF1">
    <property type="entry name" value="CUPIN"/>
    <property type="match status" value="1"/>
</dbReference>